<proteinExistence type="predicted"/>
<gene>
    <name evidence="2" type="primary">mtrB</name>
    <name evidence="2" type="ORF">HZY85_07125</name>
</gene>
<dbReference type="SUPFAM" id="SSF51219">
    <property type="entry name" value="TRAP-like"/>
    <property type="match status" value="1"/>
</dbReference>
<evidence type="ECO:0000259" key="1">
    <source>
        <dbReference type="Pfam" id="PF02081"/>
    </source>
</evidence>
<keyword evidence="3" id="KW-1185">Reference proteome</keyword>
<accession>A0ABX2T062</accession>
<feature type="domain" description="Tryptophan RNA-binding attenuator protein" evidence="1">
    <location>
        <begin position="5"/>
        <end position="64"/>
    </location>
</feature>
<dbReference type="InterPro" id="IPR023558">
    <property type="entry name" value="Trp_RNA-bd_attenuator_dom"/>
</dbReference>
<dbReference type="RefSeq" id="WP_179941723.1">
    <property type="nucleotide sequence ID" value="NZ_JACBYF010000018.1"/>
</dbReference>
<dbReference type="Pfam" id="PF02081">
    <property type="entry name" value="TrpBP"/>
    <property type="match status" value="1"/>
</dbReference>
<comment type="caution">
    <text evidence="2">The sequence shown here is derived from an EMBL/GenBank/DDBJ whole genome shotgun (WGS) entry which is preliminary data.</text>
</comment>
<dbReference type="Proteomes" id="UP000531840">
    <property type="component" value="Unassembled WGS sequence"/>
</dbReference>
<dbReference type="Gene3D" id="2.60.40.50">
    <property type="entry name" value="TRAP-like"/>
    <property type="match status" value="1"/>
</dbReference>
<dbReference type="EMBL" id="JACBYF010000018">
    <property type="protein sequence ID" value="NYS47940.1"/>
    <property type="molecule type" value="Genomic_DNA"/>
</dbReference>
<organism evidence="2 3">
    <name type="scientific">Gemelliphila palaticanis</name>
    <dbReference type="NCBI Taxonomy" id="81950"/>
    <lineage>
        <taxon>Bacteria</taxon>
        <taxon>Bacillati</taxon>
        <taxon>Bacillota</taxon>
        <taxon>Bacilli</taxon>
        <taxon>Bacillales</taxon>
        <taxon>Gemellaceae</taxon>
        <taxon>Gemelliphila</taxon>
    </lineage>
</organism>
<evidence type="ECO:0000313" key="3">
    <source>
        <dbReference type="Proteomes" id="UP000531840"/>
    </source>
</evidence>
<name>A0ABX2T062_9BACL</name>
<evidence type="ECO:0000313" key="2">
    <source>
        <dbReference type="EMBL" id="NYS47940.1"/>
    </source>
</evidence>
<sequence length="67" mass="7524">MIDVNYIIIKAEENNVKIVLTKSNNEENIELLSQGEVLILNLKENIISFKIIGKARIVSKLDQVISG</sequence>
<dbReference type="InterPro" id="IPR016031">
    <property type="entry name" value="Trp_RNA-bd_attenuator-like_dom"/>
</dbReference>
<reference evidence="2 3" key="1">
    <citation type="submission" date="2020-07" db="EMBL/GenBank/DDBJ databases">
        <title>MOT database genomes.</title>
        <authorList>
            <person name="Joseph S."/>
            <person name="Aduse-Opoku J."/>
            <person name="Hashim A."/>
            <person name="Wade W."/>
            <person name="Curtis M."/>
        </authorList>
    </citation>
    <scope>NUCLEOTIDE SEQUENCE [LARGE SCALE GENOMIC DNA]</scope>
    <source>
        <strain evidence="2 3">CIP 106318</strain>
    </source>
</reference>
<protein>
    <submittedName>
        <fullName evidence="2">Trp RNA-binding attenuation protein MtrB</fullName>
    </submittedName>
</protein>